<accession>A0ABD5NN49</accession>
<protein>
    <submittedName>
        <fullName evidence="3">DUF1616 domain-containing protein</fullName>
    </submittedName>
</protein>
<feature type="transmembrane region" description="Helical" evidence="1">
    <location>
        <begin position="47"/>
        <end position="71"/>
    </location>
</feature>
<feature type="transmembrane region" description="Helical" evidence="1">
    <location>
        <begin position="119"/>
        <end position="139"/>
    </location>
</feature>
<dbReference type="RefSeq" id="WP_256531347.1">
    <property type="nucleotide sequence ID" value="NZ_CP101824.1"/>
</dbReference>
<evidence type="ECO:0000313" key="3">
    <source>
        <dbReference type="EMBL" id="MFC3958305.1"/>
    </source>
</evidence>
<feature type="transmembrane region" description="Helical" evidence="1">
    <location>
        <begin position="17"/>
        <end position="35"/>
    </location>
</feature>
<feature type="domain" description="DUF1616" evidence="2">
    <location>
        <begin position="27"/>
        <end position="324"/>
    </location>
</feature>
<keyword evidence="1" id="KW-0812">Transmembrane</keyword>
<reference evidence="3 4" key="1">
    <citation type="journal article" date="2019" name="Int. J. Syst. Evol. Microbiol.">
        <title>The Global Catalogue of Microorganisms (GCM) 10K type strain sequencing project: providing services to taxonomists for standard genome sequencing and annotation.</title>
        <authorList>
            <consortium name="The Broad Institute Genomics Platform"/>
            <consortium name="The Broad Institute Genome Sequencing Center for Infectious Disease"/>
            <person name="Wu L."/>
            <person name="Ma J."/>
        </authorList>
    </citation>
    <scope>NUCLEOTIDE SEQUENCE [LARGE SCALE GENOMIC DNA]</scope>
    <source>
        <strain evidence="3 4">IBRC-M 10256</strain>
    </source>
</reference>
<organism evidence="3 4">
    <name type="scientific">Halovivax cerinus</name>
    <dbReference type="NCBI Taxonomy" id="1487865"/>
    <lineage>
        <taxon>Archaea</taxon>
        <taxon>Methanobacteriati</taxon>
        <taxon>Methanobacteriota</taxon>
        <taxon>Stenosarchaea group</taxon>
        <taxon>Halobacteria</taxon>
        <taxon>Halobacteriales</taxon>
        <taxon>Natrialbaceae</taxon>
        <taxon>Halovivax</taxon>
    </lineage>
</organism>
<dbReference type="GeneID" id="73904079"/>
<keyword evidence="1" id="KW-0472">Membrane</keyword>
<feature type="transmembrane region" description="Helical" evidence="1">
    <location>
        <begin position="175"/>
        <end position="193"/>
    </location>
</feature>
<keyword evidence="4" id="KW-1185">Reference proteome</keyword>
<dbReference type="EMBL" id="JBHSAQ010000003">
    <property type="protein sequence ID" value="MFC3958305.1"/>
    <property type="molecule type" value="Genomic_DNA"/>
</dbReference>
<evidence type="ECO:0000313" key="4">
    <source>
        <dbReference type="Proteomes" id="UP001595846"/>
    </source>
</evidence>
<dbReference type="Proteomes" id="UP001595846">
    <property type="component" value="Unassembled WGS sequence"/>
</dbReference>
<sequence>MSLPTETPADVGDTRRLPVDLAICLGLAVGCWHVVTSVPSSSTLRPLAAVALLLFVPGYSISAVLFPTVSIPSSEERRGEGRLRGISIAERFALAVGLSITVLPVVVVALGLVSVPLTAASIGTTVTSLTVVAVLLGTWRRLRQPAADRFAIRPRRWLGHLTDTPADRRTAMSTVVLVAAIGLAGGVFAYAIVSPTTGSSYSEVALYGETEDGDRAIGAVPEAVEPETEIPVSIEVTNREGTSKRYTVVVQQRPVTDGTVGESVEVTRMHYDLDSGERDRTPASVTPIVGLDETVRVVALVYESDEADVPADPTIQNADDYVYFHTHVTDDPDDDDTIVVDG</sequence>
<dbReference type="InterPro" id="IPR011674">
    <property type="entry name" value="DUF1616"/>
</dbReference>
<gene>
    <name evidence="3" type="ORF">ACFOUR_07975</name>
</gene>
<name>A0ABD5NN49_9EURY</name>
<dbReference type="AlphaFoldDB" id="A0ABD5NN49"/>
<feature type="transmembrane region" description="Helical" evidence="1">
    <location>
        <begin position="92"/>
        <end position="113"/>
    </location>
</feature>
<evidence type="ECO:0000256" key="1">
    <source>
        <dbReference type="SAM" id="Phobius"/>
    </source>
</evidence>
<evidence type="ECO:0000259" key="2">
    <source>
        <dbReference type="Pfam" id="PF07760"/>
    </source>
</evidence>
<proteinExistence type="predicted"/>
<keyword evidence="1" id="KW-1133">Transmembrane helix</keyword>
<dbReference type="Pfam" id="PF07760">
    <property type="entry name" value="DUF1616"/>
    <property type="match status" value="1"/>
</dbReference>
<comment type="caution">
    <text evidence="3">The sequence shown here is derived from an EMBL/GenBank/DDBJ whole genome shotgun (WGS) entry which is preliminary data.</text>
</comment>